<evidence type="ECO:0000313" key="2">
    <source>
        <dbReference type="Proteomes" id="UP000194267"/>
    </source>
</evidence>
<dbReference type="PANTHER" id="PTHR32063">
    <property type="match status" value="1"/>
</dbReference>
<dbReference type="InterPro" id="IPR027463">
    <property type="entry name" value="AcrB_DN_DC_subdom"/>
</dbReference>
<gene>
    <name evidence="1" type="ORF">A6D92_18115</name>
</gene>
<sequence length="184" mass="19578">MEDVRGRIVLPGAKVTVATTGIIETGGNDIEVQIKGDDMEVLEDLSKQVLAIVAQVPGARGLDTSISEGRPEVQIRVDRARAARYGLTASEVAAAVQSAVRGQVVTQYRVGGEEYDIRLMATEAARSDVNALRQLPISTPLGQTVPLGDLAELTRGVGPATIDREDQMRVVKIIGQIYGATWAA</sequence>
<dbReference type="SUPFAM" id="SSF82714">
    <property type="entry name" value="Multidrug efflux transporter AcrB TolC docking domain, DN and DC subdomains"/>
    <property type="match status" value="1"/>
</dbReference>
<comment type="caution">
    <text evidence="1">The sequence shown here is derived from an EMBL/GenBank/DDBJ whole genome shotgun (WGS) entry which is preliminary data.</text>
</comment>
<dbReference type="Gene3D" id="3.30.70.1440">
    <property type="entry name" value="Multidrug efflux transporter AcrB pore domain"/>
    <property type="match status" value="1"/>
</dbReference>
<dbReference type="AlphaFoldDB" id="A0A1Y2T3N3"/>
<accession>A0A1Y2T3N3</accession>
<dbReference type="PANTHER" id="PTHR32063:SF0">
    <property type="entry name" value="SWARMING MOTILITY PROTEIN SWRC"/>
    <property type="match status" value="1"/>
</dbReference>
<dbReference type="Proteomes" id="UP000194267">
    <property type="component" value="Unassembled WGS sequence"/>
</dbReference>
<proteinExistence type="predicted"/>
<dbReference type="GO" id="GO:0042910">
    <property type="term" value="F:xenobiotic transmembrane transporter activity"/>
    <property type="evidence" value="ECO:0007669"/>
    <property type="project" value="TreeGrafter"/>
</dbReference>
<dbReference type="Gene3D" id="3.30.2090.10">
    <property type="entry name" value="Multidrug efflux transporter AcrB TolC docking domain, DN and DC subdomains"/>
    <property type="match status" value="1"/>
</dbReference>
<dbReference type="EMBL" id="LWLV01001852">
    <property type="protein sequence ID" value="OTA40406.1"/>
    <property type="molecule type" value="Genomic_DNA"/>
</dbReference>
<organism evidence="1 2">
    <name type="scientific">Symbiobacterium thermophilum</name>
    <dbReference type="NCBI Taxonomy" id="2734"/>
    <lineage>
        <taxon>Bacteria</taxon>
        <taxon>Bacillati</taxon>
        <taxon>Bacillota</taxon>
        <taxon>Clostridia</taxon>
        <taxon>Eubacteriales</taxon>
        <taxon>Symbiobacteriaceae</taxon>
        <taxon>Symbiobacterium</taxon>
    </lineage>
</organism>
<dbReference type="Gene3D" id="3.30.70.1430">
    <property type="entry name" value="Multidrug efflux transporter AcrB pore domain"/>
    <property type="match status" value="1"/>
</dbReference>
<dbReference type="Pfam" id="PF00873">
    <property type="entry name" value="ACR_tran"/>
    <property type="match status" value="1"/>
</dbReference>
<dbReference type="InterPro" id="IPR001036">
    <property type="entry name" value="Acrflvin-R"/>
</dbReference>
<protein>
    <submittedName>
        <fullName evidence="1">Uncharacterized protein</fullName>
    </submittedName>
</protein>
<evidence type="ECO:0000313" key="1">
    <source>
        <dbReference type="EMBL" id="OTA40406.1"/>
    </source>
</evidence>
<reference evidence="2" key="1">
    <citation type="submission" date="2016-04" db="EMBL/GenBank/DDBJ databases">
        <authorList>
            <person name="Antunes L.P."/>
            <person name="Martins L.F."/>
            <person name="Pereira R.V."/>
            <person name="Thomas A.M."/>
            <person name="Barbosa D."/>
            <person name="Nascimento L."/>
            <person name="Silva G.M."/>
            <person name="Condomitti G.W."/>
            <person name="Digiampietri L.A."/>
            <person name="Lombardi K.C."/>
            <person name="Ramos P.L."/>
            <person name="Quaggio R.B."/>
            <person name="Oliveira J.C."/>
            <person name="Pascon R.C."/>
            <person name="Cruz J.B."/>
            <person name="Silva A.M."/>
            <person name="Setubal J.C."/>
        </authorList>
    </citation>
    <scope>NUCLEOTIDE SEQUENCE [LARGE SCALE GENOMIC DNA]</scope>
</reference>
<name>A0A1Y2T3N3_SYMTR</name>
<dbReference type="GO" id="GO:0005886">
    <property type="term" value="C:plasma membrane"/>
    <property type="evidence" value="ECO:0007669"/>
    <property type="project" value="TreeGrafter"/>
</dbReference>